<dbReference type="Pfam" id="PF04193">
    <property type="entry name" value="PQ-loop"/>
    <property type="match status" value="1"/>
</dbReference>
<dbReference type="GO" id="GO:0016020">
    <property type="term" value="C:membrane"/>
    <property type="evidence" value="ECO:0007669"/>
    <property type="project" value="UniProtKB-SubCell"/>
</dbReference>
<evidence type="ECO:0000313" key="6">
    <source>
        <dbReference type="Proteomes" id="UP000223777"/>
    </source>
</evidence>
<evidence type="ECO:0000256" key="1">
    <source>
        <dbReference type="ARBA" id="ARBA00004141"/>
    </source>
</evidence>
<evidence type="ECO:0000256" key="3">
    <source>
        <dbReference type="ARBA" id="ARBA00022989"/>
    </source>
</evidence>
<reference evidence="5 6" key="1">
    <citation type="submission" date="2017-09" db="EMBL/GenBank/DDBJ databases">
        <title>Large-scale bioinformatics analysis of Bacillus genomes uncovers conserved roles of natural products in bacterial physiology.</title>
        <authorList>
            <consortium name="Agbiome Team Llc"/>
            <person name="Bleich R.M."/>
            <person name="Grubbs K.J."/>
            <person name="Santa Maria K.C."/>
            <person name="Allen S.E."/>
            <person name="Farag S."/>
            <person name="Shank E.A."/>
            <person name="Bowers A."/>
        </authorList>
    </citation>
    <scope>NUCLEOTIDE SEQUENCE [LARGE SCALE GENOMIC DNA]</scope>
    <source>
        <strain evidence="5 6">AFS050027</strain>
    </source>
</reference>
<protein>
    <submittedName>
        <fullName evidence="5">Uncharacterized protein</fullName>
    </submittedName>
</protein>
<keyword evidence="4" id="KW-0472">Membrane</keyword>
<name>A0A2A7FNV4_BACCE</name>
<dbReference type="Proteomes" id="UP000223777">
    <property type="component" value="Unassembled WGS sequence"/>
</dbReference>
<sequence length="99" mass="11236">MVYQIQVLPMAQVGIMFQTIGTVALLTAYIPQIVYLHKVKDATGISRWLFIVIASGLLMVTVNMMISKVNIEIIITEFVNIALILVQYVLTVYYQNKKK</sequence>
<keyword evidence="3" id="KW-1133">Transmembrane helix</keyword>
<accession>A0A2A7FNV4</accession>
<dbReference type="EMBL" id="NUIL01000015">
    <property type="protein sequence ID" value="PGO29280.1"/>
    <property type="molecule type" value="Genomic_DNA"/>
</dbReference>
<dbReference type="Gene3D" id="1.20.1280.290">
    <property type="match status" value="1"/>
</dbReference>
<evidence type="ECO:0000256" key="4">
    <source>
        <dbReference type="ARBA" id="ARBA00023136"/>
    </source>
</evidence>
<comment type="caution">
    <text evidence="5">The sequence shown here is derived from an EMBL/GenBank/DDBJ whole genome shotgun (WGS) entry which is preliminary data.</text>
</comment>
<proteinExistence type="predicted"/>
<dbReference type="InterPro" id="IPR006603">
    <property type="entry name" value="PQ-loop_rpt"/>
</dbReference>
<evidence type="ECO:0000256" key="2">
    <source>
        <dbReference type="ARBA" id="ARBA00022692"/>
    </source>
</evidence>
<dbReference type="AlphaFoldDB" id="A0A2A7FNV4"/>
<organism evidence="5 6">
    <name type="scientific">Bacillus cereus</name>
    <dbReference type="NCBI Taxonomy" id="1396"/>
    <lineage>
        <taxon>Bacteria</taxon>
        <taxon>Bacillati</taxon>
        <taxon>Bacillota</taxon>
        <taxon>Bacilli</taxon>
        <taxon>Bacillales</taxon>
        <taxon>Bacillaceae</taxon>
        <taxon>Bacillus</taxon>
        <taxon>Bacillus cereus group</taxon>
    </lineage>
</organism>
<gene>
    <name evidence="5" type="ORF">CN984_11910</name>
</gene>
<keyword evidence="2" id="KW-0812">Transmembrane</keyword>
<evidence type="ECO:0000313" key="5">
    <source>
        <dbReference type="EMBL" id="PGO29280.1"/>
    </source>
</evidence>
<comment type="subcellular location">
    <subcellularLocation>
        <location evidence="1">Membrane</location>
        <topology evidence="1">Multi-pass membrane protein</topology>
    </subcellularLocation>
</comment>